<protein>
    <submittedName>
        <fullName evidence="1">Late competence development ComFB family protein</fullName>
    </submittedName>
</protein>
<evidence type="ECO:0000313" key="1">
    <source>
        <dbReference type="EMBL" id="MCJ2544487.1"/>
    </source>
</evidence>
<keyword evidence="2" id="KW-1185">Reference proteome</keyword>
<organism evidence="1 2">
    <name type="scientific">Thermostichus vulcanus str. 'Rupite'</name>
    <dbReference type="NCBI Taxonomy" id="2813851"/>
    <lineage>
        <taxon>Bacteria</taxon>
        <taxon>Bacillati</taxon>
        <taxon>Cyanobacteriota</taxon>
        <taxon>Cyanophyceae</taxon>
        <taxon>Thermostichales</taxon>
        <taxon>Thermostichaceae</taxon>
        <taxon>Thermostichus</taxon>
    </lineage>
</organism>
<reference evidence="1" key="1">
    <citation type="submission" date="2021-02" db="EMBL/GenBank/DDBJ databases">
        <title>The CRISPR/cas machinery reduction and long-range gene transfer in the hot spring cyanobacterium Synechococcus.</title>
        <authorList>
            <person name="Dvorak P."/>
            <person name="Jahodarova E."/>
            <person name="Hasler P."/>
            <person name="Poulickova A."/>
        </authorList>
    </citation>
    <scope>NUCLEOTIDE SEQUENCE</scope>
    <source>
        <strain evidence="1">Rupite</strain>
    </source>
</reference>
<evidence type="ECO:0000313" key="2">
    <source>
        <dbReference type="Proteomes" id="UP000830835"/>
    </source>
</evidence>
<dbReference type="InterPro" id="IPR019657">
    <property type="entry name" value="ComFB"/>
</dbReference>
<proteinExistence type="predicted"/>
<dbReference type="Pfam" id="PF10719">
    <property type="entry name" value="ComFB"/>
    <property type="match status" value="1"/>
</dbReference>
<accession>A0ABT0CFC7</accession>
<gene>
    <name evidence="1" type="ORF">JX360_16505</name>
</gene>
<comment type="caution">
    <text evidence="1">The sequence shown here is derived from an EMBL/GenBank/DDBJ whole genome shotgun (WGS) entry which is preliminary data.</text>
</comment>
<name>A0ABT0CFC7_THEVL</name>
<dbReference type="Proteomes" id="UP000830835">
    <property type="component" value="Unassembled WGS sequence"/>
</dbReference>
<dbReference type="EMBL" id="JAFIRA010000070">
    <property type="protein sequence ID" value="MCJ2544487.1"/>
    <property type="molecule type" value="Genomic_DNA"/>
</dbReference>
<sequence length="108" mass="11978">MERAVLEMVNEISLMESQQRYCSCKKFCNDAAALALNNLKPRYATSFLGSLYTLEAIQADQDLQTLIRLEVAKAMEAVAANPRCPEPECPLLPHHLETVELGLAPSND</sequence>